<dbReference type="SMART" id="SM00474">
    <property type="entry name" value="35EXOc"/>
    <property type="match status" value="1"/>
</dbReference>
<dbReference type="SUPFAM" id="SSF53098">
    <property type="entry name" value="Ribonuclease H-like"/>
    <property type="match status" value="1"/>
</dbReference>
<dbReference type="InterPro" id="IPR012337">
    <property type="entry name" value="RNaseH-like_sf"/>
</dbReference>
<accession>A0ABC9ADS8</accession>
<gene>
    <name evidence="2" type="ORF">URODEC1_LOCUS53311</name>
</gene>
<organism evidence="2 3">
    <name type="scientific">Urochloa decumbens</name>
    <dbReference type="NCBI Taxonomy" id="240449"/>
    <lineage>
        <taxon>Eukaryota</taxon>
        <taxon>Viridiplantae</taxon>
        <taxon>Streptophyta</taxon>
        <taxon>Embryophyta</taxon>
        <taxon>Tracheophyta</taxon>
        <taxon>Spermatophyta</taxon>
        <taxon>Magnoliopsida</taxon>
        <taxon>Liliopsida</taxon>
        <taxon>Poales</taxon>
        <taxon>Poaceae</taxon>
        <taxon>PACMAD clade</taxon>
        <taxon>Panicoideae</taxon>
        <taxon>Panicodae</taxon>
        <taxon>Paniceae</taxon>
        <taxon>Melinidinae</taxon>
        <taxon>Urochloa</taxon>
    </lineage>
</organism>
<dbReference type="Proteomes" id="UP001497457">
    <property type="component" value="Chromosome 20rd"/>
</dbReference>
<dbReference type="InterPro" id="IPR036397">
    <property type="entry name" value="RNaseH_sf"/>
</dbReference>
<evidence type="ECO:0000313" key="2">
    <source>
        <dbReference type="EMBL" id="CAL4975747.1"/>
    </source>
</evidence>
<dbReference type="PANTHER" id="PTHR46814:SF1">
    <property type="entry name" value="EGALITARIAN, ISOFORM B"/>
    <property type="match status" value="1"/>
</dbReference>
<evidence type="ECO:0000259" key="1">
    <source>
        <dbReference type="SMART" id="SM00474"/>
    </source>
</evidence>
<dbReference type="InterPro" id="IPR002562">
    <property type="entry name" value="3'-5'_exonuclease_dom"/>
</dbReference>
<reference evidence="3" key="1">
    <citation type="submission" date="2024-06" db="EMBL/GenBank/DDBJ databases">
        <authorList>
            <person name="Ryan C."/>
        </authorList>
    </citation>
    <scope>NUCLEOTIDE SEQUENCE [LARGE SCALE GENOMIC DNA]</scope>
</reference>
<dbReference type="CDD" id="cd06148">
    <property type="entry name" value="Egl_like_exo"/>
    <property type="match status" value="1"/>
</dbReference>
<name>A0ABC9ADS8_9POAL</name>
<proteinExistence type="predicted"/>
<dbReference type="Gene3D" id="3.30.420.10">
    <property type="entry name" value="Ribonuclease H-like superfamily/Ribonuclease H"/>
    <property type="match status" value="1"/>
</dbReference>
<protein>
    <recommendedName>
        <fullName evidence="1">3'-5' exonuclease domain-containing protein</fullName>
    </recommendedName>
</protein>
<dbReference type="EMBL" id="OZ075130">
    <property type="protein sequence ID" value="CAL4975747.1"/>
    <property type="molecule type" value="Genomic_DNA"/>
</dbReference>
<reference evidence="2 3" key="2">
    <citation type="submission" date="2024-10" db="EMBL/GenBank/DDBJ databases">
        <authorList>
            <person name="Ryan C."/>
        </authorList>
    </citation>
    <scope>NUCLEOTIDE SEQUENCE [LARGE SCALE GENOMIC DNA]</scope>
</reference>
<feature type="domain" description="3'-5' exonuclease" evidence="1">
    <location>
        <begin position="30"/>
        <end position="218"/>
    </location>
</feature>
<evidence type="ECO:0000313" key="3">
    <source>
        <dbReference type="Proteomes" id="UP001497457"/>
    </source>
</evidence>
<dbReference type="Pfam" id="PF01612">
    <property type="entry name" value="DNA_pol_A_exo1"/>
    <property type="match status" value="1"/>
</dbReference>
<sequence length="279" mass="31765">MASHHSEPLDRVPGPDIPPDKNPDYPAYHIIIVTRPDQLPVEFLQPSAANKLVIGFDCEGVDLCRNGALCIMQLAFPHVAYLVDAIEGGEELIQACKPALESDHITKVIHDCKRDSEALYFQFGIKLHNVMDTQIAYSLIEEQEGKKKNDDYISFVSLLGDPRYYGIPYPEKEEVRTLLRQDPNFWKSRPLTDMMVRGAIDDVRFLLKIHEKMMEKLSKVSLWRLAVRSELYCRCFCLNDNQFADWPPLPPVPGVYKAVQSPVLKLLVVASKPRDSKQS</sequence>
<keyword evidence="3" id="KW-1185">Reference proteome</keyword>
<dbReference type="AlphaFoldDB" id="A0ABC9ADS8"/>
<dbReference type="PANTHER" id="PTHR46814">
    <property type="entry name" value="EGALITARIAN, ISOFORM B"/>
    <property type="match status" value="1"/>
</dbReference>